<evidence type="ECO:0000256" key="1">
    <source>
        <dbReference type="SAM" id="MobiDB-lite"/>
    </source>
</evidence>
<sequence>MEYTPETLERAKRLFLHPLTTPNSTPPDRYRYSLRKRSSTTAVLTSWLDEDCTDDYDPKVERALLRQKRSSKRPKQRPSLIVTMQAGKDFLASLSIYQDDLPDASDTALDTTDHNHTIKPEEPKSQPCKACREAGAVCSMLENPGAFPYQDTA</sequence>
<protein>
    <submittedName>
        <fullName evidence="2">Uncharacterized protein</fullName>
    </submittedName>
</protein>
<evidence type="ECO:0000313" key="3">
    <source>
        <dbReference type="Proteomes" id="UP000188318"/>
    </source>
</evidence>
<keyword evidence="3" id="KW-1185">Reference proteome</keyword>
<accession>A0A1R3RYL2</accession>
<name>A0A1R3RYL2_ASPC5</name>
<reference evidence="3" key="1">
    <citation type="journal article" date="2017" name="Genome Biol.">
        <title>Comparative genomics reveals high biological diversity and specific adaptations in the industrially and medically important fungal genus Aspergillus.</title>
        <authorList>
            <person name="de Vries R.P."/>
            <person name="Riley R."/>
            <person name="Wiebenga A."/>
            <person name="Aguilar-Osorio G."/>
            <person name="Amillis S."/>
            <person name="Uchima C.A."/>
            <person name="Anderluh G."/>
            <person name="Asadollahi M."/>
            <person name="Askin M."/>
            <person name="Barry K."/>
            <person name="Battaglia E."/>
            <person name="Bayram O."/>
            <person name="Benocci T."/>
            <person name="Braus-Stromeyer S.A."/>
            <person name="Caldana C."/>
            <person name="Canovas D."/>
            <person name="Cerqueira G.C."/>
            <person name="Chen F."/>
            <person name="Chen W."/>
            <person name="Choi C."/>
            <person name="Clum A."/>
            <person name="Dos Santos R.A."/>
            <person name="Damasio A.R."/>
            <person name="Diallinas G."/>
            <person name="Emri T."/>
            <person name="Fekete E."/>
            <person name="Flipphi M."/>
            <person name="Freyberg S."/>
            <person name="Gallo A."/>
            <person name="Gournas C."/>
            <person name="Habgood R."/>
            <person name="Hainaut M."/>
            <person name="Harispe M.L."/>
            <person name="Henrissat B."/>
            <person name="Hilden K.S."/>
            <person name="Hope R."/>
            <person name="Hossain A."/>
            <person name="Karabika E."/>
            <person name="Karaffa L."/>
            <person name="Karanyi Z."/>
            <person name="Krasevec N."/>
            <person name="Kuo A."/>
            <person name="Kusch H."/>
            <person name="LaButti K."/>
            <person name="Lagendijk E.L."/>
            <person name="Lapidus A."/>
            <person name="Levasseur A."/>
            <person name="Lindquist E."/>
            <person name="Lipzen A."/>
            <person name="Logrieco A.F."/>
            <person name="MacCabe A."/>
            <person name="Maekelae M.R."/>
            <person name="Malavazi I."/>
            <person name="Melin P."/>
            <person name="Meyer V."/>
            <person name="Mielnichuk N."/>
            <person name="Miskei M."/>
            <person name="Molnar A.P."/>
            <person name="Mule G."/>
            <person name="Ngan C.Y."/>
            <person name="Orejas M."/>
            <person name="Orosz E."/>
            <person name="Ouedraogo J.P."/>
            <person name="Overkamp K.M."/>
            <person name="Park H.-S."/>
            <person name="Perrone G."/>
            <person name="Piumi F."/>
            <person name="Punt P.J."/>
            <person name="Ram A.F."/>
            <person name="Ramon A."/>
            <person name="Rauscher S."/>
            <person name="Record E."/>
            <person name="Riano-Pachon D.M."/>
            <person name="Robert V."/>
            <person name="Roehrig J."/>
            <person name="Ruller R."/>
            <person name="Salamov A."/>
            <person name="Salih N.S."/>
            <person name="Samson R.A."/>
            <person name="Sandor E."/>
            <person name="Sanguinetti M."/>
            <person name="Schuetze T."/>
            <person name="Sepcic K."/>
            <person name="Shelest E."/>
            <person name="Sherlock G."/>
            <person name="Sophianopoulou V."/>
            <person name="Squina F.M."/>
            <person name="Sun H."/>
            <person name="Susca A."/>
            <person name="Todd R.B."/>
            <person name="Tsang A."/>
            <person name="Unkles S.E."/>
            <person name="van de Wiele N."/>
            <person name="van Rossen-Uffink D."/>
            <person name="Oliveira J.V."/>
            <person name="Vesth T.C."/>
            <person name="Visser J."/>
            <person name="Yu J.-H."/>
            <person name="Zhou M."/>
            <person name="Andersen M.R."/>
            <person name="Archer D.B."/>
            <person name="Baker S.E."/>
            <person name="Benoit I."/>
            <person name="Brakhage A.A."/>
            <person name="Braus G.H."/>
            <person name="Fischer R."/>
            <person name="Frisvad J.C."/>
            <person name="Goldman G.H."/>
            <person name="Houbraken J."/>
            <person name="Oakley B."/>
            <person name="Pocsi I."/>
            <person name="Scazzocchio C."/>
            <person name="Seiboth B."/>
            <person name="vanKuyk P.A."/>
            <person name="Wortman J."/>
            <person name="Dyer P.S."/>
            <person name="Grigoriev I.V."/>
        </authorList>
    </citation>
    <scope>NUCLEOTIDE SEQUENCE [LARGE SCALE GENOMIC DNA]</scope>
    <source>
        <strain evidence="3">ITEM 5010</strain>
    </source>
</reference>
<gene>
    <name evidence="2" type="ORF">ASPCADRAFT_1227</name>
</gene>
<dbReference type="EMBL" id="KV907494">
    <property type="protein sequence ID" value="OOF99551.1"/>
    <property type="molecule type" value="Genomic_DNA"/>
</dbReference>
<proteinExistence type="predicted"/>
<dbReference type="VEuPathDB" id="FungiDB:ASPCADRAFT_1227"/>
<organism evidence="2 3">
    <name type="scientific">Aspergillus carbonarius (strain ITEM 5010)</name>
    <dbReference type="NCBI Taxonomy" id="602072"/>
    <lineage>
        <taxon>Eukaryota</taxon>
        <taxon>Fungi</taxon>
        <taxon>Dikarya</taxon>
        <taxon>Ascomycota</taxon>
        <taxon>Pezizomycotina</taxon>
        <taxon>Eurotiomycetes</taxon>
        <taxon>Eurotiomycetidae</taxon>
        <taxon>Eurotiales</taxon>
        <taxon>Aspergillaceae</taxon>
        <taxon>Aspergillus</taxon>
        <taxon>Aspergillus subgen. Circumdati</taxon>
    </lineage>
</organism>
<dbReference type="OrthoDB" id="5303703at2759"/>
<feature type="compositionally biased region" description="Basic and acidic residues" evidence="1">
    <location>
        <begin position="111"/>
        <end position="124"/>
    </location>
</feature>
<dbReference type="STRING" id="602072.A0A1R3RYL2"/>
<evidence type="ECO:0000313" key="2">
    <source>
        <dbReference type="EMBL" id="OOF99551.1"/>
    </source>
</evidence>
<feature type="region of interest" description="Disordered" evidence="1">
    <location>
        <begin position="102"/>
        <end position="127"/>
    </location>
</feature>
<dbReference type="Proteomes" id="UP000188318">
    <property type="component" value="Unassembled WGS sequence"/>
</dbReference>
<dbReference type="AlphaFoldDB" id="A0A1R3RYL2"/>